<dbReference type="Proteomes" id="UP001209412">
    <property type="component" value="Unassembled WGS sequence"/>
</dbReference>
<evidence type="ECO:0000313" key="2">
    <source>
        <dbReference type="EMBL" id="MDQ6413744.1"/>
    </source>
</evidence>
<dbReference type="RefSeq" id="WP_266262009.1">
    <property type="nucleotide sequence ID" value="NZ_JAMXWF010000067.1"/>
</dbReference>
<evidence type="ECO:0000313" key="1">
    <source>
        <dbReference type="EMBL" id="MCX4151934.1"/>
    </source>
</evidence>
<evidence type="ECO:0000313" key="3">
    <source>
        <dbReference type="Proteomes" id="UP001209412"/>
    </source>
</evidence>
<dbReference type="AlphaFoldDB" id="A0AAP5BPU4"/>
<gene>
    <name evidence="2" type="ORF">NIE36_42210</name>
    <name evidence="1" type="ORF">OSB80_42320</name>
</gene>
<dbReference type="Proteomes" id="UP001242288">
    <property type="component" value="Unassembled WGS sequence"/>
</dbReference>
<proteinExistence type="predicted"/>
<organism evidence="2 4">
    <name type="scientific">Paraburkholderia madseniana</name>
    <dbReference type="NCBI Taxonomy" id="2599607"/>
    <lineage>
        <taxon>Bacteria</taxon>
        <taxon>Pseudomonadati</taxon>
        <taxon>Pseudomonadota</taxon>
        <taxon>Betaproteobacteria</taxon>
        <taxon>Burkholderiales</taxon>
        <taxon>Burkholderiaceae</taxon>
        <taxon>Paraburkholderia</taxon>
    </lineage>
</organism>
<dbReference type="EMBL" id="JAMXWF010000067">
    <property type="protein sequence ID" value="MDQ6413744.1"/>
    <property type="molecule type" value="Genomic_DNA"/>
</dbReference>
<keyword evidence="3" id="KW-1185">Reference proteome</keyword>
<dbReference type="EMBL" id="JAPKHW010000067">
    <property type="protein sequence ID" value="MCX4151934.1"/>
    <property type="molecule type" value="Genomic_DNA"/>
</dbReference>
<evidence type="ECO:0008006" key="5">
    <source>
        <dbReference type="Google" id="ProtNLM"/>
    </source>
</evidence>
<protein>
    <recommendedName>
        <fullName evidence="5">FkbM family methyltransferase</fullName>
    </recommendedName>
</protein>
<evidence type="ECO:0000313" key="4">
    <source>
        <dbReference type="Proteomes" id="UP001242288"/>
    </source>
</evidence>
<reference evidence="2" key="1">
    <citation type="submission" date="2022-06" db="EMBL/GenBank/DDBJ databases">
        <title>PHB producers.</title>
        <authorList>
            <person name="Besaury L."/>
        </authorList>
    </citation>
    <scope>NUCLEOTIDE SEQUENCE</scope>
    <source>
        <strain evidence="2 3">SEWS6</strain>
    </source>
</reference>
<accession>A0AAP5BPU4</accession>
<comment type="caution">
    <text evidence="2">The sequence shown here is derived from an EMBL/GenBank/DDBJ whole genome shotgun (WGS) entry which is preliminary data.</text>
</comment>
<sequence length="211" mass="23787">MPTIELRRTKRTKPESTYLRQFANNVTSQYGEDGIIDKILDLIGRTDAWCVEFGAWDGKYLSNTWDLINNKGWSAVLIEGDQARHESLADLHKVRTGEVFVEHAFVGWEGDSSLDNILARTPIPSKFNVLSIDIDGNDWHVWSALTNYRPRLVVVEFNPSAGNELYFVQDADPSLNQGASLLAFIDLAKRKGYELVATTYANAFFVLAEDL</sequence>
<name>A0AAP5BPU4_9BURK</name>